<name>A0A1E7F6E0_9STRA</name>
<feature type="region of interest" description="Disordered" evidence="3">
    <location>
        <begin position="932"/>
        <end position="1009"/>
    </location>
</feature>
<protein>
    <recommendedName>
        <fullName evidence="4">Bulb-type lectin domain-containing protein</fullName>
    </recommendedName>
</protein>
<evidence type="ECO:0000256" key="1">
    <source>
        <dbReference type="ARBA" id="ARBA00022737"/>
    </source>
</evidence>
<feature type="region of interest" description="Disordered" evidence="3">
    <location>
        <begin position="1184"/>
        <end position="1277"/>
    </location>
</feature>
<dbReference type="InterPro" id="IPR001480">
    <property type="entry name" value="Bulb-type_lectin_dom"/>
</dbReference>
<dbReference type="InterPro" id="IPR004088">
    <property type="entry name" value="KH_dom_type_1"/>
</dbReference>
<feature type="compositionally biased region" description="Low complexity" evidence="3">
    <location>
        <begin position="302"/>
        <end position="360"/>
    </location>
</feature>
<sequence>MAPSRRRGGPSGKTSATAARSAAIQAAEKRRREEQDHIAACMSNSSNTNSSNTNTNNNNNNEQNDDDNNNYNNKNTTSTAKGVGVGDYEYDYDDDDHRQNLSTSAAAAADTYETGKKRKKFSLLPPFATSIGNANNMKTHSSAASSTTTTRKTKSTASSSSSTSVVVTTTKQVPHAQPYSNHEIRVCDRCDAFYCRGCDEMDQCDDCGEVVCGSCSTLLSCKFCGGGLCEECATACGRCGIVLCSRDAKFAVDCDTCRLSYCLVCLASGSKDPCVRCGHRPSKRMEQLVHLRLKSIYKAFKSSSNSNGGGDPNNSSSSNHNNNNISSNSKAIGGSGGMSSNMNRSNSNPHGNSSSSSSKNKAGHGGRSRRNKPTTLQDMVGDHDDEDGSSDPTMSMMMGAAAGVLPHKFCYSDTASLDSDDEVDMDADLVSEADSNEYTNIRRGVDDEVQKDKEGKIDPIEKELVECVKNFNLEGIEEILFRLKGVPGRAALRKNAKKALKRLKLELNPPPPAPPEFEVEVRNKANEKKAAVSANRSSSTSGKNPALAMEAKAISKRTSSKAASSPGKSNPKSSLQKSDDDDNRNEAVVEIVSRLVGWMIGKNGQRIRDLMEESGAKIWIDQEKFKGQETRNVYISGDPKQVDQAVLLVKDVITNAPPPQGSTAAPAAAATTAMASMSLSSKPVDNSSKTTGLVTSSALDRPTVSAGVSGTTEVKSAWGKALESNVGVDVRVAGTVPKPPAIISASTSSRVKEDAKAQITSEPAIESVNNEKVVEMTVNDIGVDVVNLAETSSLIVNPKHKSNDGTTEIVACEARFVPLLIGKRGWTIKHIQDDSGARVDIDQTVTPRQVRISGSKANVDKAVTMVKDVLSYPHAQLQSSEEMDDDEYGVLPILISDIEHSEETVPVSTPTKQKLLAASAVLEHDATIEMMPRQEENGERIQSPPPMVGDAKSAISASSSLSSTPEPSMASSSKGFIASHLQNGPLLPPATEQYNSGNNPSQPVPRPFLQPEMAMSDAAGARGLWPSSSGGGGSGPRVAVAPQALYAGNAGQIGMQGVGRMVMPQGPGSHPQIQQQLHQQQNQLMYSQGKPALQMNNGLMHEQQHPQNNHNHRQQQISQSFGPTSQVSHRMPMGQGSQFNNPNIRNNIQPPNIHSAPNGNAPYNLYGNEGLSAARAIATTPLRDLMHHTGGGGAPTVSSPMRTSGFRDDGSRLWNSGNPPYSSSVLPSQPSGLQPRSSSGYNPASMGFSSQQQQQMNETGPGFSNPLGYNSNLSSRQNLQNTNTLGINTATNFSGSTPSGQRNDDSLMIDNLFGGHSGIQSSNVAANNSLVTGFNSLSLSNESDGTKSSGLWGSSALTEGWCQNEGSGVNDSGLAAPNVSSIGNIFSNDIPNSQDGPEESRFNWNPSNANR</sequence>
<feature type="domain" description="Bulb-type lectin" evidence="4">
    <location>
        <begin position="1315"/>
        <end position="1411"/>
    </location>
</feature>
<feature type="compositionally biased region" description="Polar residues" evidence="3">
    <location>
        <begin position="534"/>
        <end position="543"/>
    </location>
</feature>
<feature type="compositionally biased region" description="Polar residues" evidence="3">
    <location>
        <begin position="1213"/>
        <end position="1242"/>
    </location>
</feature>
<dbReference type="SUPFAM" id="SSF54791">
    <property type="entry name" value="Eukaryotic type KH-domain (KH-domain type I)"/>
    <property type="match status" value="2"/>
</dbReference>
<feature type="region of interest" description="Disordered" evidence="3">
    <location>
        <begin position="1385"/>
        <end position="1411"/>
    </location>
</feature>
<dbReference type="KEGG" id="fcy:FRACYDRAFT_242061"/>
<feature type="compositionally biased region" description="Low complexity" evidence="3">
    <location>
        <begin position="69"/>
        <end position="79"/>
    </location>
</feature>
<accession>A0A1E7F6E0</accession>
<reference evidence="5 6" key="1">
    <citation type="submission" date="2016-09" db="EMBL/GenBank/DDBJ databases">
        <title>Extensive genetic diversity and differential bi-allelic expression allows diatom success in the polar Southern Ocean.</title>
        <authorList>
            <consortium name="DOE Joint Genome Institute"/>
            <person name="Mock T."/>
            <person name="Otillar R.P."/>
            <person name="Strauss J."/>
            <person name="Dupont C."/>
            <person name="Frickenhaus S."/>
            <person name="Maumus F."/>
            <person name="Mcmullan M."/>
            <person name="Sanges R."/>
            <person name="Schmutz J."/>
            <person name="Toseland A."/>
            <person name="Valas R."/>
            <person name="Veluchamy A."/>
            <person name="Ward B.J."/>
            <person name="Allen A."/>
            <person name="Barry K."/>
            <person name="Falciatore A."/>
            <person name="Ferrante M."/>
            <person name="Fortunato A.E."/>
            <person name="Gloeckner G."/>
            <person name="Gruber A."/>
            <person name="Hipkin R."/>
            <person name="Janech M."/>
            <person name="Kroth P."/>
            <person name="Leese F."/>
            <person name="Lindquist E."/>
            <person name="Lyon B.R."/>
            <person name="Martin J."/>
            <person name="Mayer C."/>
            <person name="Parker M."/>
            <person name="Quesneville H."/>
            <person name="Raymond J."/>
            <person name="Uhlig C."/>
            <person name="Valentin K.U."/>
            <person name="Worden A.Z."/>
            <person name="Armbrust E.V."/>
            <person name="Bowler C."/>
            <person name="Green B."/>
            <person name="Moulton V."/>
            <person name="Van Oosterhout C."/>
            <person name="Grigoriev I."/>
        </authorList>
    </citation>
    <scope>NUCLEOTIDE SEQUENCE [LARGE SCALE GENOMIC DNA]</scope>
    <source>
        <strain evidence="5 6">CCMP1102</strain>
    </source>
</reference>
<dbReference type="GO" id="GO:0003723">
    <property type="term" value="F:RNA binding"/>
    <property type="evidence" value="ECO:0007669"/>
    <property type="project" value="UniProtKB-UniRule"/>
</dbReference>
<feature type="compositionally biased region" description="Polar residues" evidence="3">
    <location>
        <begin position="1402"/>
        <end position="1411"/>
    </location>
</feature>
<evidence type="ECO:0000256" key="2">
    <source>
        <dbReference type="PROSITE-ProRule" id="PRU00117"/>
    </source>
</evidence>
<organism evidence="5 6">
    <name type="scientific">Fragilariopsis cylindrus CCMP1102</name>
    <dbReference type="NCBI Taxonomy" id="635003"/>
    <lineage>
        <taxon>Eukaryota</taxon>
        <taxon>Sar</taxon>
        <taxon>Stramenopiles</taxon>
        <taxon>Ochrophyta</taxon>
        <taxon>Bacillariophyta</taxon>
        <taxon>Bacillariophyceae</taxon>
        <taxon>Bacillariophycidae</taxon>
        <taxon>Bacillariales</taxon>
        <taxon>Bacillariaceae</taxon>
        <taxon>Fragilariopsis</taxon>
    </lineage>
</organism>
<feature type="region of interest" description="Disordered" evidence="3">
    <location>
        <begin position="301"/>
        <end position="396"/>
    </location>
</feature>
<feature type="compositionally biased region" description="Basic residues" evidence="3">
    <location>
        <begin position="361"/>
        <end position="372"/>
    </location>
</feature>
<evidence type="ECO:0000313" key="6">
    <source>
        <dbReference type="Proteomes" id="UP000095751"/>
    </source>
</evidence>
<dbReference type="SMART" id="SM00322">
    <property type="entry name" value="KH"/>
    <property type="match status" value="2"/>
</dbReference>
<feature type="compositionally biased region" description="Polar residues" evidence="3">
    <location>
        <begin position="1117"/>
        <end position="1128"/>
    </location>
</feature>
<feature type="compositionally biased region" description="Low complexity" evidence="3">
    <location>
        <begin position="16"/>
        <end position="26"/>
    </location>
</feature>
<dbReference type="InParanoid" id="A0A1E7F6E0"/>
<feature type="compositionally biased region" description="Low complexity" evidence="3">
    <location>
        <begin position="951"/>
        <end position="973"/>
    </location>
</feature>
<dbReference type="Gene3D" id="3.30.1370.10">
    <property type="entry name" value="K Homology domain, type 1"/>
    <property type="match status" value="2"/>
</dbReference>
<feature type="compositionally biased region" description="Polar residues" evidence="3">
    <location>
        <begin position="1385"/>
        <end position="1395"/>
    </location>
</feature>
<feature type="compositionally biased region" description="Polar residues" evidence="3">
    <location>
        <begin position="560"/>
        <end position="576"/>
    </location>
</feature>
<keyword evidence="6" id="KW-1185">Reference proteome</keyword>
<feature type="region of interest" description="Disordered" evidence="3">
    <location>
        <begin position="528"/>
        <end position="584"/>
    </location>
</feature>
<feature type="compositionally biased region" description="Low complexity" evidence="3">
    <location>
        <begin position="138"/>
        <end position="166"/>
    </location>
</feature>
<gene>
    <name evidence="5" type="ORF">FRACYDRAFT_242061</name>
</gene>
<keyword evidence="2" id="KW-0694">RNA-binding</keyword>
<feature type="region of interest" description="Disordered" evidence="3">
    <location>
        <begin position="132"/>
        <end position="166"/>
    </location>
</feature>
<proteinExistence type="predicted"/>
<feature type="region of interest" description="Disordered" evidence="3">
    <location>
        <begin position="1102"/>
        <end position="1130"/>
    </location>
</feature>
<evidence type="ECO:0000259" key="4">
    <source>
        <dbReference type="PROSITE" id="PS50927"/>
    </source>
</evidence>
<dbReference type="PANTHER" id="PTHR10288">
    <property type="entry name" value="KH DOMAIN CONTAINING RNA BINDING PROTEIN"/>
    <property type="match status" value="1"/>
</dbReference>
<dbReference type="PROSITE" id="PS50084">
    <property type="entry name" value="KH_TYPE_1"/>
    <property type="match status" value="2"/>
</dbReference>
<feature type="compositionally biased region" description="Polar residues" evidence="3">
    <location>
        <begin position="992"/>
        <end position="1001"/>
    </location>
</feature>
<feature type="compositionally biased region" description="Low complexity" evidence="3">
    <location>
        <begin position="43"/>
        <end position="62"/>
    </location>
</feature>
<feature type="region of interest" description="Disordered" evidence="3">
    <location>
        <begin position="1"/>
        <end position="97"/>
    </location>
</feature>
<feature type="compositionally biased region" description="Basic and acidic residues" evidence="3">
    <location>
        <begin position="27"/>
        <end position="37"/>
    </location>
</feature>
<dbReference type="OrthoDB" id="5204190at2759"/>
<dbReference type="CDD" id="cd00105">
    <property type="entry name" value="KH-I"/>
    <property type="match status" value="2"/>
</dbReference>
<keyword evidence="1" id="KW-0677">Repeat</keyword>
<evidence type="ECO:0000313" key="5">
    <source>
        <dbReference type="EMBL" id="OEU13716.1"/>
    </source>
</evidence>
<dbReference type="InterPro" id="IPR036612">
    <property type="entry name" value="KH_dom_type_1_sf"/>
</dbReference>
<dbReference type="Pfam" id="PF00013">
    <property type="entry name" value="KH_1"/>
    <property type="match status" value="2"/>
</dbReference>
<dbReference type="EMBL" id="KV784361">
    <property type="protein sequence ID" value="OEU13716.1"/>
    <property type="molecule type" value="Genomic_DNA"/>
</dbReference>
<evidence type="ECO:0000256" key="3">
    <source>
        <dbReference type="SAM" id="MobiDB-lite"/>
    </source>
</evidence>
<dbReference type="InterPro" id="IPR004087">
    <property type="entry name" value="KH_dom"/>
</dbReference>
<dbReference type="Proteomes" id="UP000095751">
    <property type="component" value="Unassembled WGS sequence"/>
</dbReference>
<dbReference type="PROSITE" id="PS50927">
    <property type="entry name" value="BULB_LECTIN"/>
    <property type="match status" value="1"/>
</dbReference>